<name>D7BBA6_ALLS1</name>
<sequence>MIQHRKTAPGKSQRRTFAERSEGRLRVEESKPAQPPRKTSDRGHAPDFPQAVEHLIERVKPLVKPERFAHILRVAELARQIAGANGLDGERAYLAGILHDAARDLPPERLFELAPPEIPLEREHPKSLHGRAGRRLAEGWGVSDPEVLEAIEGHVYGVDPTYPIAMAVYVADVSEPGRGVNAEIRERALAGDLLGAYREAVETKLRYLQSKGIPPHPRTFSAYKKLVQG</sequence>
<dbReference type="AlphaFoldDB" id="D7BBA6"/>
<evidence type="ECO:0000256" key="4">
    <source>
        <dbReference type="ARBA" id="ARBA00022801"/>
    </source>
</evidence>
<dbReference type="PANTHER" id="PTHR35795:SF1">
    <property type="entry name" value="BIS(5'-NUCLEOSYL)-TETRAPHOSPHATASE, SYMMETRICAL"/>
    <property type="match status" value="1"/>
</dbReference>
<evidence type="ECO:0000259" key="8">
    <source>
        <dbReference type="PROSITE" id="PS51831"/>
    </source>
</evidence>
<evidence type="ECO:0000256" key="1">
    <source>
        <dbReference type="ARBA" id="ARBA00012506"/>
    </source>
</evidence>
<dbReference type="InterPro" id="IPR006674">
    <property type="entry name" value="HD_domain"/>
</dbReference>
<feature type="compositionally biased region" description="Basic and acidic residues" evidence="7">
    <location>
        <begin position="16"/>
        <end position="31"/>
    </location>
</feature>
<evidence type="ECO:0000313" key="9">
    <source>
        <dbReference type="EMBL" id="ADH62666.1"/>
    </source>
</evidence>
<evidence type="ECO:0000256" key="2">
    <source>
        <dbReference type="ARBA" id="ARBA00022723"/>
    </source>
</evidence>
<dbReference type="GO" id="GO:0000166">
    <property type="term" value="F:nucleotide binding"/>
    <property type="evidence" value="ECO:0007669"/>
    <property type="project" value="UniProtKB-KW"/>
</dbReference>
<keyword evidence="3" id="KW-0547">Nucleotide-binding</keyword>
<dbReference type="HOGENOM" id="CLU_089580_0_0_0"/>
<proteinExistence type="predicted"/>
<dbReference type="Gene3D" id="1.10.3210.10">
    <property type="entry name" value="Hypothetical protein af1432"/>
    <property type="match status" value="1"/>
</dbReference>
<dbReference type="SUPFAM" id="SSF109604">
    <property type="entry name" value="HD-domain/PDEase-like"/>
    <property type="match status" value="1"/>
</dbReference>
<feature type="domain" description="HD" evidence="8">
    <location>
        <begin position="67"/>
        <end position="177"/>
    </location>
</feature>
<dbReference type="SMART" id="SM00471">
    <property type="entry name" value="HDc"/>
    <property type="match status" value="1"/>
</dbReference>
<dbReference type="CDD" id="cd00077">
    <property type="entry name" value="HDc"/>
    <property type="match status" value="1"/>
</dbReference>
<keyword evidence="10" id="KW-1185">Reference proteome</keyword>
<comment type="catalytic activity">
    <reaction evidence="6">
        <text>P(1),P(4)-bis(5'-adenosyl) tetraphosphate + H2O = 2 ADP + 2 H(+)</text>
        <dbReference type="Rhea" id="RHEA:24252"/>
        <dbReference type="ChEBI" id="CHEBI:15377"/>
        <dbReference type="ChEBI" id="CHEBI:15378"/>
        <dbReference type="ChEBI" id="CHEBI:58141"/>
        <dbReference type="ChEBI" id="CHEBI:456216"/>
        <dbReference type="EC" id="3.6.1.41"/>
    </reaction>
</comment>
<organism evidence="9 10">
    <name type="scientific">Allomeiothermus silvanus (strain ATCC 700542 / DSM 9946 / NBRC 106475 / NCIMB 13440 / VI-R2)</name>
    <name type="common">Thermus silvanus</name>
    <dbReference type="NCBI Taxonomy" id="526227"/>
    <lineage>
        <taxon>Bacteria</taxon>
        <taxon>Thermotogati</taxon>
        <taxon>Deinococcota</taxon>
        <taxon>Deinococci</taxon>
        <taxon>Thermales</taxon>
        <taxon>Thermaceae</taxon>
        <taxon>Allomeiothermus</taxon>
    </lineage>
</organism>
<gene>
    <name evidence="9" type="ordered locus">Mesil_0753</name>
</gene>
<feature type="region of interest" description="Disordered" evidence="7">
    <location>
        <begin position="1"/>
        <end position="47"/>
    </location>
</feature>
<dbReference type="EMBL" id="CP002042">
    <property type="protein sequence ID" value="ADH62666.1"/>
    <property type="molecule type" value="Genomic_DNA"/>
</dbReference>
<dbReference type="NCBIfam" id="TIGR00488">
    <property type="entry name" value="bis(5'-nucleosyl)-tetraphosphatase (symmetrical) YqeK"/>
    <property type="match status" value="1"/>
</dbReference>
<dbReference type="PANTHER" id="PTHR35795">
    <property type="entry name" value="SLR1885 PROTEIN"/>
    <property type="match status" value="1"/>
</dbReference>
<dbReference type="Proteomes" id="UP000001916">
    <property type="component" value="Chromosome"/>
</dbReference>
<protein>
    <recommendedName>
        <fullName evidence="1">bis(5'-nucleosyl)-tetraphosphatase (symmetrical)</fullName>
        <ecNumber evidence="1">3.6.1.41</ecNumber>
    </recommendedName>
</protein>
<dbReference type="InterPro" id="IPR005249">
    <property type="entry name" value="YqeK"/>
</dbReference>
<dbReference type="STRING" id="526227.Mesil_0753"/>
<dbReference type="InterPro" id="IPR003607">
    <property type="entry name" value="HD/PDEase_dom"/>
</dbReference>
<accession>D7BBA6</accession>
<dbReference type="EC" id="3.6.1.41" evidence="1"/>
<dbReference type="InterPro" id="IPR051094">
    <property type="entry name" value="Diverse_Catalytic_Enzymes"/>
</dbReference>
<dbReference type="eggNOG" id="COG1713">
    <property type="taxonomic scope" value="Bacteria"/>
</dbReference>
<evidence type="ECO:0000256" key="6">
    <source>
        <dbReference type="ARBA" id="ARBA00049417"/>
    </source>
</evidence>
<keyword evidence="4" id="KW-0378">Hydrolase</keyword>
<evidence type="ECO:0000256" key="5">
    <source>
        <dbReference type="ARBA" id="ARBA00023004"/>
    </source>
</evidence>
<evidence type="ECO:0000256" key="7">
    <source>
        <dbReference type="SAM" id="MobiDB-lite"/>
    </source>
</evidence>
<evidence type="ECO:0000313" key="10">
    <source>
        <dbReference type="Proteomes" id="UP000001916"/>
    </source>
</evidence>
<dbReference type="KEGG" id="msv:Mesil_0753"/>
<feature type="compositionally biased region" description="Basic residues" evidence="7">
    <location>
        <begin position="1"/>
        <end position="14"/>
    </location>
</feature>
<dbReference type="Pfam" id="PF01966">
    <property type="entry name" value="HD"/>
    <property type="match status" value="1"/>
</dbReference>
<keyword evidence="5" id="KW-0408">Iron</keyword>
<dbReference type="PROSITE" id="PS51831">
    <property type="entry name" value="HD"/>
    <property type="match status" value="1"/>
</dbReference>
<dbReference type="GO" id="GO:0008803">
    <property type="term" value="F:bis(5'-nucleosyl)-tetraphosphatase (symmetrical) activity"/>
    <property type="evidence" value="ECO:0007669"/>
    <property type="project" value="UniProtKB-EC"/>
</dbReference>
<reference evidence="9 10" key="1">
    <citation type="journal article" date="2010" name="Stand. Genomic Sci.">
        <title>Complete genome sequence of Meiothermus silvanus type strain (VI-R2).</title>
        <authorList>
            <person name="Sikorski J."/>
            <person name="Tindall B.J."/>
            <person name="Lowry S."/>
            <person name="Lucas S."/>
            <person name="Nolan M."/>
            <person name="Copeland A."/>
            <person name="Glavina Del Rio T."/>
            <person name="Tice H."/>
            <person name="Cheng J.F."/>
            <person name="Han C."/>
            <person name="Pitluck S."/>
            <person name="Liolios K."/>
            <person name="Ivanova N."/>
            <person name="Mavromatis K."/>
            <person name="Mikhailova N."/>
            <person name="Pati A."/>
            <person name="Goodwin L."/>
            <person name="Chen A."/>
            <person name="Palaniappan K."/>
            <person name="Land M."/>
            <person name="Hauser L."/>
            <person name="Chang Y.J."/>
            <person name="Jeffries C.D."/>
            <person name="Rohde M."/>
            <person name="Goker M."/>
            <person name="Woyke T."/>
            <person name="Bristow J."/>
            <person name="Eisen J.A."/>
            <person name="Markowitz V."/>
            <person name="Hugenholtz P."/>
            <person name="Kyrpides N.C."/>
            <person name="Klenk H.P."/>
            <person name="Lapidus A."/>
        </authorList>
    </citation>
    <scope>NUCLEOTIDE SEQUENCE [LARGE SCALE GENOMIC DNA]</scope>
    <source>
        <strain evidence="10">ATCC 700542 / DSM 9946 / VI-R2</strain>
    </source>
</reference>
<keyword evidence="2" id="KW-0479">Metal-binding</keyword>
<dbReference type="GO" id="GO:0046872">
    <property type="term" value="F:metal ion binding"/>
    <property type="evidence" value="ECO:0007669"/>
    <property type="project" value="UniProtKB-KW"/>
</dbReference>
<evidence type="ECO:0000256" key="3">
    <source>
        <dbReference type="ARBA" id="ARBA00022741"/>
    </source>
</evidence>